<evidence type="ECO:0000256" key="1">
    <source>
        <dbReference type="ARBA" id="ARBA00023002"/>
    </source>
</evidence>
<name>A0AAW0BY74_9AGAR</name>
<dbReference type="EMBL" id="JAWWNJ010000024">
    <property type="protein sequence ID" value="KAK7031737.1"/>
    <property type="molecule type" value="Genomic_DNA"/>
</dbReference>
<dbReference type="InterPro" id="IPR050523">
    <property type="entry name" value="AKR_Detox_Biosynth"/>
</dbReference>
<accession>A0AAW0BY74</accession>
<reference evidence="3 4" key="1">
    <citation type="journal article" date="2024" name="J Genomics">
        <title>Draft genome sequencing and assembly of Favolaschia claudopus CIRM-BRFM 2984 isolated from oak limbs.</title>
        <authorList>
            <person name="Navarro D."/>
            <person name="Drula E."/>
            <person name="Chaduli D."/>
            <person name="Cazenave R."/>
            <person name="Ahrendt S."/>
            <person name="Wang J."/>
            <person name="Lipzen A."/>
            <person name="Daum C."/>
            <person name="Barry K."/>
            <person name="Grigoriev I.V."/>
            <person name="Favel A."/>
            <person name="Rosso M.N."/>
            <person name="Martin F."/>
        </authorList>
    </citation>
    <scope>NUCLEOTIDE SEQUENCE [LARGE SCALE GENOMIC DNA]</scope>
    <source>
        <strain evidence="3 4">CIRM-BRFM 2984</strain>
    </source>
</reference>
<keyword evidence="1" id="KW-0560">Oxidoreductase</keyword>
<dbReference type="Pfam" id="PF00248">
    <property type="entry name" value="Aldo_ket_red"/>
    <property type="match status" value="1"/>
</dbReference>
<dbReference type="InterPro" id="IPR023210">
    <property type="entry name" value="NADP_OxRdtase_dom"/>
</dbReference>
<dbReference type="GO" id="GO:0016491">
    <property type="term" value="F:oxidoreductase activity"/>
    <property type="evidence" value="ECO:0007669"/>
    <property type="project" value="UniProtKB-KW"/>
</dbReference>
<protein>
    <submittedName>
        <fullName evidence="3">Aflatoxin B1 aldehyde reductase member 3</fullName>
    </submittedName>
</protein>
<evidence type="ECO:0000259" key="2">
    <source>
        <dbReference type="Pfam" id="PF00248"/>
    </source>
</evidence>
<feature type="domain" description="NADP-dependent oxidoreductase" evidence="2">
    <location>
        <begin position="9"/>
        <end position="321"/>
    </location>
</feature>
<dbReference type="AlphaFoldDB" id="A0AAW0BY74"/>
<comment type="caution">
    <text evidence="3">The sequence shown here is derived from an EMBL/GenBank/DDBJ whole genome shotgun (WGS) entry which is preliminary data.</text>
</comment>
<dbReference type="Proteomes" id="UP001362999">
    <property type="component" value="Unassembled WGS sequence"/>
</dbReference>
<dbReference type="PANTHER" id="PTHR43364">
    <property type="entry name" value="NADH-SPECIFIC METHYLGLYOXAL REDUCTASE-RELATED"/>
    <property type="match status" value="1"/>
</dbReference>
<sequence length="339" mass="37828">MASEKSAVKVVLGTMTFGEAGIEGGKVSTVQDVEAFVDLFIKHGHQEVDTARVYALGTCEQLLGQVNKDLRVGTKVAPLIPIPGLEDFTAKHTLEGLRKRLMESLAALNTKQIEIFYLHAPDRSVPYEETLKAIDELYREGHFKRWGMSHFAAWEVAEIVGICKLHGYIQPSVYQGIYNAIHRDVEPELFPALRKFGMSFYAFNPLACGLFTDRYTSIDAKPEKGSRLDPEGMAAKAYRARYWKPAYFDALAKIRSVANANGLTMVEVALRWMSHHSLLQRESGDAIIIAASSLEHLEQNLVDLEKGPLPEEIVKELDTAWAAVRGESSAYHSHPSLRK</sequence>
<proteinExistence type="predicted"/>
<dbReference type="SUPFAM" id="SSF51430">
    <property type="entry name" value="NAD(P)-linked oxidoreductase"/>
    <property type="match status" value="1"/>
</dbReference>
<evidence type="ECO:0000313" key="4">
    <source>
        <dbReference type="Proteomes" id="UP001362999"/>
    </source>
</evidence>
<gene>
    <name evidence="3" type="ORF">R3P38DRAFT_2925464</name>
</gene>
<dbReference type="PANTHER" id="PTHR43364:SF4">
    <property type="entry name" value="NAD(P)-LINKED OXIDOREDUCTASE SUPERFAMILY PROTEIN"/>
    <property type="match status" value="1"/>
</dbReference>
<evidence type="ECO:0000313" key="3">
    <source>
        <dbReference type="EMBL" id="KAK7031737.1"/>
    </source>
</evidence>
<dbReference type="InterPro" id="IPR036812">
    <property type="entry name" value="NAD(P)_OxRdtase_dom_sf"/>
</dbReference>
<keyword evidence="4" id="KW-1185">Reference proteome</keyword>
<dbReference type="Gene3D" id="3.20.20.100">
    <property type="entry name" value="NADP-dependent oxidoreductase domain"/>
    <property type="match status" value="1"/>
</dbReference>
<organism evidence="3 4">
    <name type="scientific">Favolaschia claudopus</name>
    <dbReference type="NCBI Taxonomy" id="2862362"/>
    <lineage>
        <taxon>Eukaryota</taxon>
        <taxon>Fungi</taxon>
        <taxon>Dikarya</taxon>
        <taxon>Basidiomycota</taxon>
        <taxon>Agaricomycotina</taxon>
        <taxon>Agaricomycetes</taxon>
        <taxon>Agaricomycetidae</taxon>
        <taxon>Agaricales</taxon>
        <taxon>Marasmiineae</taxon>
        <taxon>Mycenaceae</taxon>
        <taxon>Favolaschia</taxon>
    </lineage>
</organism>
<dbReference type="CDD" id="cd19075">
    <property type="entry name" value="AKR_AKR7A1-5"/>
    <property type="match status" value="1"/>
</dbReference>